<dbReference type="GO" id="GO:0005576">
    <property type="term" value="C:extracellular region"/>
    <property type="evidence" value="ECO:0007669"/>
    <property type="project" value="UniProtKB-SubCell"/>
</dbReference>
<reference evidence="6" key="2">
    <citation type="submission" date="2025-09" db="UniProtKB">
        <authorList>
            <consortium name="Ensembl"/>
        </authorList>
    </citation>
    <scope>IDENTIFICATION</scope>
</reference>
<dbReference type="PANTHER" id="PTHR22923:SF64">
    <property type="entry name" value="C1Q-RELATED FACTOR"/>
    <property type="match status" value="1"/>
</dbReference>
<evidence type="ECO:0000313" key="6">
    <source>
        <dbReference type="Ensembl" id="ENSGMOP00000048908.1"/>
    </source>
</evidence>
<dbReference type="Pfam" id="PF00386">
    <property type="entry name" value="C1q"/>
    <property type="match status" value="1"/>
</dbReference>
<dbReference type="AlphaFoldDB" id="A0A8C5FN65"/>
<evidence type="ECO:0000259" key="5">
    <source>
        <dbReference type="PROSITE" id="PS50871"/>
    </source>
</evidence>
<dbReference type="SMART" id="SM00110">
    <property type="entry name" value="C1Q"/>
    <property type="match status" value="1"/>
</dbReference>
<accession>A0A8C5FN65</accession>
<dbReference type="Proteomes" id="UP000694546">
    <property type="component" value="Chromosome 17"/>
</dbReference>
<dbReference type="PANTHER" id="PTHR22923">
    <property type="entry name" value="CEREBELLIN-RELATED"/>
    <property type="match status" value="1"/>
</dbReference>
<feature type="domain" description="C1q" evidence="5">
    <location>
        <begin position="26"/>
        <end position="167"/>
    </location>
</feature>
<protein>
    <submittedName>
        <fullName evidence="6">Cerebellin 11</fullName>
    </submittedName>
</protein>
<feature type="signal peptide" evidence="4">
    <location>
        <begin position="1"/>
        <end position="18"/>
    </location>
</feature>
<evidence type="ECO:0000256" key="4">
    <source>
        <dbReference type="SAM" id="SignalP"/>
    </source>
</evidence>
<dbReference type="Gene3D" id="2.60.120.40">
    <property type="match status" value="1"/>
</dbReference>
<evidence type="ECO:0000313" key="7">
    <source>
        <dbReference type="Proteomes" id="UP000694546"/>
    </source>
</evidence>
<dbReference type="PROSITE" id="PS51257">
    <property type="entry name" value="PROKAR_LIPOPROTEIN"/>
    <property type="match status" value="1"/>
</dbReference>
<sequence>MRLVDVTMIAMIWISCCSYVPLCSVAGRPQVAFSASISTPPQENLGPFANETKLVFNKVLTNIGDAYSPDTGVFTAPVKGVYYFRYTGYSRAMKPSGLSIFHAGRRVVSTYKYSNQASYDNGHSSNGVTLLLAAGDSVHMQLWVDSWVFVDRRYNYCSFTGFLLFPM</sequence>
<dbReference type="OMA" id="NGAVMQL"/>
<dbReference type="InterPro" id="IPR050822">
    <property type="entry name" value="Cerebellin_Synaptic_Org"/>
</dbReference>
<reference evidence="6" key="1">
    <citation type="submission" date="2025-08" db="UniProtKB">
        <authorList>
            <consortium name="Ensembl"/>
        </authorList>
    </citation>
    <scope>IDENTIFICATION</scope>
</reference>
<proteinExistence type="predicted"/>
<keyword evidence="7" id="KW-1185">Reference proteome</keyword>
<dbReference type="SUPFAM" id="SSF49842">
    <property type="entry name" value="TNF-like"/>
    <property type="match status" value="1"/>
</dbReference>
<dbReference type="InterPro" id="IPR001073">
    <property type="entry name" value="C1q_dom"/>
</dbReference>
<evidence type="ECO:0000256" key="2">
    <source>
        <dbReference type="ARBA" id="ARBA00022525"/>
    </source>
</evidence>
<organism evidence="6 7">
    <name type="scientific">Gadus morhua</name>
    <name type="common">Atlantic cod</name>
    <dbReference type="NCBI Taxonomy" id="8049"/>
    <lineage>
        <taxon>Eukaryota</taxon>
        <taxon>Metazoa</taxon>
        <taxon>Chordata</taxon>
        <taxon>Craniata</taxon>
        <taxon>Vertebrata</taxon>
        <taxon>Euteleostomi</taxon>
        <taxon>Actinopterygii</taxon>
        <taxon>Neopterygii</taxon>
        <taxon>Teleostei</taxon>
        <taxon>Neoteleostei</taxon>
        <taxon>Acanthomorphata</taxon>
        <taxon>Zeiogadaria</taxon>
        <taxon>Gadariae</taxon>
        <taxon>Gadiformes</taxon>
        <taxon>Gadoidei</taxon>
        <taxon>Gadidae</taxon>
        <taxon>Gadus</taxon>
    </lineage>
</organism>
<dbReference type="PROSITE" id="PS50871">
    <property type="entry name" value="C1Q"/>
    <property type="match status" value="1"/>
</dbReference>
<dbReference type="GeneTree" id="ENSGT00950000183116"/>
<keyword evidence="2" id="KW-0964">Secreted</keyword>
<feature type="chain" id="PRO_5034573893" evidence="4">
    <location>
        <begin position="19"/>
        <end position="167"/>
    </location>
</feature>
<evidence type="ECO:0000256" key="3">
    <source>
        <dbReference type="ARBA" id="ARBA00022729"/>
    </source>
</evidence>
<keyword evidence="3 4" id="KW-0732">Signal</keyword>
<comment type="subcellular location">
    <subcellularLocation>
        <location evidence="1">Secreted</location>
    </subcellularLocation>
</comment>
<name>A0A8C5FN65_GADMO</name>
<dbReference type="InterPro" id="IPR008983">
    <property type="entry name" value="Tumour_necrosis_fac-like_dom"/>
</dbReference>
<dbReference type="PRINTS" id="PR00007">
    <property type="entry name" value="COMPLEMNTC1Q"/>
</dbReference>
<dbReference type="Ensembl" id="ENSGMOT00000055790.1">
    <property type="protein sequence ID" value="ENSGMOP00000048908.1"/>
    <property type="gene ID" value="ENSGMOG00000028513.1"/>
</dbReference>
<evidence type="ECO:0000256" key="1">
    <source>
        <dbReference type="ARBA" id="ARBA00004613"/>
    </source>
</evidence>